<evidence type="ECO:0000256" key="2">
    <source>
        <dbReference type="ARBA" id="ARBA00022801"/>
    </source>
</evidence>
<evidence type="ECO:0000256" key="1">
    <source>
        <dbReference type="ARBA" id="ARBA00022741"/>
    </source>
</evidence>
<dbReference type="EMBL" id="WBVX01000003">
    <property type="protein sequence ID" value="KAB2688933.1"/>
    <property type="molecule type" value="Genomic_DNA"/>
</dbReference>
<evidence type="ECO:0000256" key="3">
    <source>
        <dbReference type="ARBA" id="ARBA00022806"/>
    </source>
</evidence>
<evidence type="ECO:0000313" key="8">
    <source>
        <dbReference type="EMBL" id="KAB2688933.1"/>
    </source>
</evidence>
<dbReference type="PANTHER" id="PTHR11070:SF2">
    <property type="entry name" value="ATP-DEPENDENT DNA HELICASE SRS2"/>
    <property type="match status" value="1"/>
</dbReference>
<dbReference type="InterPro" id="IPR027785">
    <property type="entry name" value="UvrD-like_helicase_C"/>
</dbReference>
<keyword evidence="2" id="KW-0378">Hydrolase</keyword>
<evidence type="ECO:0000256" key="4">
    <source>
        <dbReference type="ARBA" id="ARBA00022840"/>
    </source>
</evidence>
<dbReference type="InterPro" id="IPR014016">
    <property type="entry name" value="UvrD-like_ATP-bd"/>
</dbReference>
<dbReference type="Pfam" id="PF13538">
    <property type="entry name" value="UvrD_C_2"/>
    <property type="match status" value="1"/>
</dbReference>
<dbReference type="SUPFAM" id="SSF52540">
    <property type="entry name" value="P-loop containing nucleoside triphosphate hydrolases"/>
    <property type="match status" value="1"/>
</dbReference>
<dbReference type="Proteomes" id="UP000481643">
    <property type="component" value="Unassembled WGS sequence"/>
</dbReference>
<feature type="domain" description="UvrD-like helicase ATP-binding" evidence="6">
    <location>
        <begin position="13"/>
        <end position="100"/>
    </location>
</feature>
<dbReference type="Pfam" id="PF00580">
    <property type="entry name" value="UvrD-helicase"/>
    <property type="match status" value="2"/>
</dbReference>
<proteinExistence type="predicted"/>
<gene>
    <name evidence="8" type="ORF">F9L08_04545</name>
</gene>
<keyword evidence="1" id="KW-0547">Nucleotide-binding</keyword>
<dbReference type="GO" id="GO:0005524">
    <property type="term" value="F:ATP binding"/>
    <property type="evidence" value="ECO:0007669"/>
    <property type="project" value="UniProtKB-KW"/>
</dbReference>
<dbReference type="GO" id="GO:0000725">
    <property type="term" value="P:recombinational repair"/>
    <property type="evidence" value="ECO:0007669"/>
    <property type="project" value="TreeGrafter"/>
</dbReference>
<evidence type="ECO:0000256" key="5">
    <source>
        <dbReference type="ARBA" id="ARBA00034923"/>
    </source>
</evidence>
<comment type="caution">
    <text evidence="8">The sequence shown here is derived from an EMBL/GenBank/DDBJ whole genome shotgun (WGS) entry which is preliminary data.</text>
</comment>
<dbReference type="GO" id="GO:0043138">
    <property type="term" value="F:3'-5' DNA helicase activity"/>
    <property type="evidence" value="ECO:0007669"/>
    <property type="project" value="TreeGrafter"/>
</dbReference>
<sequence>MNSISQVPAGSWDKSQELVIRSDSSARLIVEAGPGTGKTAVSCARLAHLVSEHGVQPSKSWMISFTRTAVAEIRSRLYNYLGEAAFAVKVATVDSHAWSIHSGYDSTATLTGTYEENIDNVLSLIRTDPEVQEYLDGVEHLIVDEAQDLVGNRADLVEAIIKGLNPDAGVTVFADEAQAIYGFSEEAEVNEIETPLLERIRGNSSLGFVGTALDTVHRTSAPGLLGIFTDVRAMVMAGSGQDGGLFSEVREGIIANADGSDLNSTKLSIDDMPAGSLVLFRTRSEALEASQYCAAPHAIRLSGYGAGLPPWIALCFHDYVQSHMGKQEFMTRWLARVENTCPPDYGVQEAWDRLIRAGGAADGSLDMKRLRIRLGRYAPPVELAVQEYGLQGPVIGTIHASKGREADNVFLLMPDPDEFADVTEEEEETRVLFVGSTRARSTLKVGKARKWTGSQIESGRAYRGVGHKEKSLAMVEIGRPEDVGAAFLVGRSCMSAEEAAKAQAWLGVHCGTMVNGLRIASSADQQWNYRLFDPGADVTLGWFTPRLRDDLWSIANILAARKGVKLRPPTSVWYIKARGSRTIAIPAGDPQLEKLHEPWAQSGFLLAPRCASFTRAEFKKAPSS</sequence>
<accession>A0A6L3YVN5</accession>
<dbReference type="Gene3D" id="3.40.50.300">
    <property type="entry name" value="P-loop containing nucleotide triphosphate hydrolases"/>
    <property type="match status" value="2"/>
</dbReference>
<keyword evidence="3" id="KW-0347">Helicase</keyword>
<name>A0A6L3YVN5_9HYPH</name>
<keyword evidence="4" id="KW-0067">ATP-binding</keyword>
<organism evidence="8 9">
    <name type="scientific">Brucella tritici</name>
    <dbReference type="NCBI Taxonomy" id="94626"/>
    <lineage>
        <taxon>Bacteria</taxon>
        <taxon>Pseudomonadati</taxon>
        <taxon>Pseudomonadota</taxon>
        <taxon>Alphaproteobacteria</taxon>
        <taxon>Hyphomicrobiales</taxon>
        <taxon>Brucellaceae</taxon>
        <taxon>Brucella/Ochrobactrum group</taxon>
        <taxon>Brucella</taxon>
    </lineage>
</organism>
<evidence type="ECO:0000259" key="6">
    <source>
        <dbReference type="Pfam" id="PF00580"/>
    </source>
</evidence>
<evidence type="ECO:0000259" key="7">
    <source>
        <dbReference type="Pfam" id="PF13538"/>
    </source>
</evidence>
<dbReference type="InterPro" id="IPR027417">
    <property type="entry name" value="P-loop_NTPase"/>
</dbReference>
<dbReference type="PANTHER" id="PTHR11070">
    <property type="entry name" value="UVRD / RECB / PCRA DNA HELICASE FAMILY MEMBER"/>
    <property type="match status" value="1"/>
</dbReference>
<feature type="domain" description="UvrD-like helicase ATP-binding" evidence="6">
    <location>
        <begin position="120"/>
        <end position="184"/>
    </location>
</feature>
<dbReference type="RefSeq" id="WP_151651215.1">
    <property type="nucleotide sequence ID" value="NZ_WBVX01000003.1"/>
</dbReference>
<dbReference type="InterPro" id="IPR000212">
    <property type="entry name" value="DNA_helicase_UvrD/REP"/>
</dbReference>
<evidence type="ECO:0000313" key="9">
    <source>
        <dbReference type="Proteomes" id="UP000481643"/>
    </source>
</evidence>
<feature type="domain" description="UvrD-like helicase C-terminal" evidence="7">
    <location>
        <begin position="395"/>
        <end position="443"/>
    </location>
</feature>
<protein>
    <recommendedName>
        <fullName evidence="5">DNA 3'-5' helicase II</fullName>
    </recommendedName>
</protein>
<dbReference type="AlphaFoldDB" id="A0A6L3YVN5"/>
<reference evidence="8 9" key="1">
    <citation type="submission" date="2019-09" db="EMBL/GenBank/DDBJ databases">
        <title>Taxonomic organization of the family Brucellaceae based on a phylogenomic approach.</title>
        <authorList>
            <person name="Leclercq S."/>
            <person name="Cloeckaert A."/>
            <person name="Zygmunt M.S."/>
        </authorList>
    </citation>
    <scope>NUCLEOTIDE SEQUENCE [LARGE SCALE GENOMIC DNA]</scope>
    <source>
        <strain evidence="8 9">WS1830</strain>
    </source>
</reference>
<dbReference type="GO" id="GO:0003677">
    <property type="term" value="F:DNA binding"/>
    <property type="evidence" value="ECO:0007669"/>
    <property type="project" value="InterPro"/>
</dbReference>
<dbReference type="GO" id="GO:0016787">
    <property type="term" value="F:hydrolase activity"/>
    <property type="evidence" value="ECO:0007669"/>
    <property type="project" value="UniProtKB-KW"/>
</dbReference>